<keyword evidence="2" id="KW-1185">Reference proteome</keyword>
<evidence type="ECO:0000313" key="2">
    <source>
        <dbReference type="Proteomes" id="UP000789860"/>
    </source>
</evidence>
<proteinExistence type="predicted"/>
<organism evidence="1 2">
    <name type="scientific">Scutellospora calospora</name>
    <dbReference type="NCBI Taxonomy" id="85575"/>
    <lineage>
        <taxon>Eukaryota</taxon>
        <taxon>Fungi</taxon>
        <taxon>Fungi incertae sedis</taxon>
        <taxon>Mucoromycota</taxon>
        <taxon>Glomeromycotina</taxon>
        <taxon>Glomeromycetes</taxon>
        <taxon>Diversisporales</taxon>
        <taxon>Gigasporaceae</taxon>
        <taxon>Scutellospora</taxon>
    </lineage>
</organism>
<reference evidence="1" key="1">
    <citation type="submission" date="2021-06" db="EMBL/GenBank/DDBJ databases">
        <authorList>
            <person name="Kallberg Y."/>
            <person name="Tangrot J."/>
            <person name="Rosling A."/>
        </authorList>
    </citation>
    <scope>NUCLEOTIDE SEQUENCE</scope>
    <source>
        <strain evidence="1">AU212A</strain>
    </source>
</reference>
<evidence type="ECO:0000313" key="1">
    <source>
        <dbReference type="EMBL" id="CAG8468862.1"/>
    </source>
</evidence>
<dbReference type="EMBL" id="CAJVPM010001546">
    <property type="protein sequence ID" value="CAG8468862.1"/>
    <property type="molecule type" value="Genomic_DNA"/>
</dbReference>
<gene>
    <name evidence="1" type="ORF">SCALOS_LOCUS1939</name>
</gene>
<comment type="caution">
    <text evidence="1">The sequence shown here is derived from an EMBL/GenBank/DDBJ whole genome shotgun (WGS) entry which is preliminary data.</text>
</comment>
<protein>
    <submittedName>
        <fullName evidence="1">6681_t:CDS:1</fullName>
    </submittedName>
</protein>
<name>A0ACA9KF09_9GLOM</name>
<accession>A0ACA9KF09</accession>
<dbReference type="Proteomes" id="UP000789860">
    <property type="component" value="Unassembled WGS sequence"/>
</dbReference>
<feature type="non-terminal residue" evidence="1">
    <location>
        <position position="1"/>
    </location>
</feature>
<sequence length="155" mass="16927">KCHSFMSVPGLGGEAMSCLAINNCSCLFQALAATVDPMTLRKLFMSVPGLGGLGGEVMSQRISKSSLGSRQPLFPLYCSQLMFALSLRIIHSLDTEENHGEKMFKQDSQTNLIVTTCYMLQPRKQDLLPNTLVSTQFCFAEGLLLSSSLARVLLC</sequence>